<evidence type="ECO:0000313" key="2">
    <source>
        <dbReference type="EMBL" id="KAK3013582.1"/>
    </source>
</evidence>
<gene>
    <name evidence="2" type="ORF">RJ639_009578</name>
</gene>
<dbReference type="EMBL" id="JAVXUP010001287">
    <property type="protein sequence ID" value="KAK3013582.1"/>
    <property type="molecule type" value="Genomic_DNA"/>
</dbReference>
<sequence>MATLYDLELEQLDVKTALLHGELEEKIFMRQPEGFVIQDKEDHVKTKEAHRCFATMPEISTQDMIEWFNKKKGVSGSIGEEYATVAEIVQCVSMFECWSPGDYHQRYS</sequence>
<dbReference type="Pfam" id="PF07727">
    <property type="entry name" value="RVT_2"/>
    <property type="match status" value="1"/>
</dbReference>
<evidence type="ECO:0000259" key="1">
    <source>
        <dbReference type="Pfam" id="PF07727"/>
    </source>
</evidence>
<dbReference type="Proteomes" id="UP001188597">
    <property type="component" value="Unassembled WGS sequence"/>
</dbReference>
<dbReference type="AlphaFoldDB" id="A0AA88VTA9"/>
<organism evidence="2 3">
    <name type="scientific">Escallonia herrerae</name>
    <dbReference type="NCBI Taxonomy" id="1293975"/>
    <lineage>
        <taxon>Eukaryota</taxon>
        <taxon>Viridiplantae</taxon>
        <taxon>Streptophyta</taxon>
        <taxon>Embryophyta</taxon>
        <taxon>Tracheophyta</taxon>
        <taxon>Spermatophyta</taxon>
        <taxon>Magnoliopsida</taxon>
        <taxon>eudicotyledons</taxon>
        <taxon>Gunneridae</taxon>
        <taxon>Pentapetalae</taxon>
        <taxon>asterids</taxon>
        <taxon>campanulids</taxon>
        <taxon>Escalloniales</taxon>
        <taxon>Escalloniaceae</taxon>
        <taxon>Escallonia</taxon>
    </lineage>
</organism>
<keyword evidence="3" id="KW-1185">Reference proteome</keyword>
<comment type="caution">
    <text evidence="2">The sequence shown here is derived from an EMBL/GenBank/DDBJ whole genome shotgun (WGS) entry which is preliminary data.</text>
</comment>
<protein>
    <recommendedName>
        <fullName evidence="1">Reverse transcriptase Ty1/copia-type domain-containing protein</fullName>
    </recommendedName>
</protein>
<evidence type="ECO:0000313" key="3">
    <source>
        <dbReference type="Proteomes" id="UP001188597"/>
    </source>
</evidence>
<reference evidence="2" key="1">
    <citation type="submission" date="2022-12" db="EMBL/GenBank/DDBJ databases">
        <title>Draft genome assemblies for two species of Escallonia (Escalloniales).</title>
        <authorList>
            <person name="Chanderbali A."/>
            <person name="Dervinis C."/>
            <person name="Anghel I."/>
            <person name="Soltis D."/>
            <person name="Soltis P."/>
            <person name="Zapata F."/>
        </authorList>
    </citation>
    <scope>NUCLEOTIDE SEQUENCE</scope>
    <source>
        <strain evidence="2">UCBG64.0493</strain>
        <tissue evidence="2">Leaf</tissue>
    </source>
</reference>
<dbReference type="InterPro" id="IPR013103">
    <property type="entry name" value="RVT_2"/>
</dbReference>
<accession>A0AA88VTA9</accession>
<feature type="domain" description="Reverse transcriptase Ty1/copia-type" evidence="1">
    <location>
        <begin position="2"/>
        <end position="44"/>
    </location>
</feature>
<name>A0AA88VTA9_9ASTE</name>
<proteinExistence type="predicted"/>